<dbReference type="STRING" id="665118.SAMN02983003_0924"/>
<proteinExistence type="predicted"/>
<sequence length="110" mass="12787">MMAPKNSARLDRQFERISRRFPLTARFIAWVRKPSSRILRIPLGIVLVLGGIFSFLPVLGIWMLPLGLLMLAIDLPFLQHPLNSAILRGERRFKRWRADRRDRKAAAAKR</sequence>
<gene>
    <name evidence="2" type="ORF">SAMN02983003_0924</name>
</gene>
<feature type="transmembrane region" description="Helical" evidence="1">
    <location>
        <begin position="41"/>
        <end position="62"/>
    </location>
</feature>
<keyword evidence="1" id="KW-0472">Membrane</keyword>
<keyword evidence="3" id="KW-1185">Reference proteome</keyword>
<evidence type="ECO:0000313" key="3">
    <source>
        <dbReference type="Proteomes" id="UP000183447"/>
    </source>
</evidence>
<organism evidence="2 3">
    <name type="scientific">Devosia enhydra</name>
    <dbReference type="NCBI Taxonomy" id="665118"/>
    <lineage>
        <taxon>Bacteria</taxon>
        <taxon>Pseudomonadati</taxon>
        <taxon>Pseudomonadota</taxon>
        <taxon>Alphaproteobacteria</taxon>
        <taxon>Hyphomicrobiales</taxon>
        <taxon>Devosiaceae</taxon>
        <taxon>Devosia</taxon>
    </lineage>
</organism>
<reference evidence="2 3" key="1">
    <citation type="submission" date="2016-11" db="EMBL/GenBank/DDBJ databases">
        <authorList>
            <person name="Jaros S."/>
            <person name="Januszkiewicz K."/>
            <person name="Wedrychowicz H."/>
        </authorList>
    </citation>
    <scope>NUCLEOTIDE SEQUENCE [LARGE SCALE GENOMIC DNA]</scope>
    <source>
        <strain evidence="2 3">ATCC 23634</strain>
    </source>
</reference>
<protein>
    <recommendedName>
        <fullName evidence="4">Transmembrane protein (PGPGW)</fullName>
    </recommendedName>
</protein>
<keyword evidence="1" id="KW-0812">Transmembrane</keyword>
<dbReference type="EMBL" id="FPKU01000001">
    <property type="protein sequence ID" value="SFZ82181.1"/>
    <property type="molecule type" value="Genomic_DNA"/>
</dbReference>
<evidence type="ECO:0000313" key="2">
    <source>
        <dbReference type="EMBL" id="SFZ82181.1"/>
    </source>
</evidence>
<keyword evidence="1" id="KW-1133">Transmembrane helix</keyword>
<evidence type="ECO:0000256" key="1">
    <source>
        <dbReference type="SAM" id="Phobius"/>
    </source>
</evidence>
<dbReference type="Proteomes" id="UP000183447">
    <property type="component" value="Unassembled WGS sequence"/>
</dbReference>
<dbReference type="AlphaFoldDB" id="A0A1K2HUX0"/>
<evidence type="ECO:0008006" key="4">
    <source>
        <dbReference type="Google" id="ProtNLM"/>
    </source>
</evidence>
<accession>A0A1K2HUX0</accession>
<dbReference type="RefSeq" id="WP_425290540.1">
    <property type="nucleotide sequence ID" value="NZ_FPKU01000001.1"/>
</dbReference>
<name>A0A1K2HUX0_9HYPH</name>